<accession>A0AAN9EDP0</accession>
<evidence type="ECO:0000313" key="1">
    <source>
        <dbReference type="EMBL" id="KAK7255426.1"/>
    </source>
</evidence>
<keyword evidence="2" id="KW-1185">Reference proteome</keyword>
<comment type="caution">
    <text evidence="1">The sequence shown here is derived from an EMBL/GenBank/DDBJ whole genome shotgun (WGS) entry which is preliminary data.</text>
</comment>
<dbReference type="AlphaFoldDB" id="A0AAN9EDP0"/>
<dbReference type="EMBL" id="JAYWIO010000006">
    <property type="protein sequence ID" value="KAK7255426.1"/>
    <property type="molecule type" value="Genomic_DNA"/>
</dbReference>
<name>A0AAN9EDP0_CROPI</name>
<dbReference type="Proteomes" id="UP001372338">
    <property type="component" value="Unassembled WGS sequence"/>
</dbReference>
<protein>
    <submittedName>
        <fullName evidence="1">Uncharacterized protein</fullName>
    </submittedName>
</protein>
<proteinExistence type="predicted"/>
<evidence type="ECO:0000313" key="2">
    <source>
        <dbReference type="Proteomes" id="UP001372338"/>
    </source>
</evidence>
<reference evidence="1 2" key="1">
    <citation type="submission" date="2024-01" db="EMBL/GenBank/DDBJ databases">
        <title>The genomes of 5 underutilized Papilionoideae crops provide insights into root nodulation and disease resistanc.</title>
        <authorList>
            <person name="Yuan L."/>
        </authorList>
    </citation>
    <scope>NUCLEOTIDE SEQUENCE [LARGE SCALE GENOMIC DNA]</scope>
    <source>
        <strain evidence="1">ZHUSHIDOU_FW_LH</strain>
        <tissue evidence="1">Leaf</tissue>
    </source>
</reference>
<organism evidence="1 2">
    <name type="scientific">Crotalaria pallida</name>
    <name type="common">Smooth rattlebox</name>
    <name type="synonym">Crotalaria striata</name>
    <dbReference type="NCBI Taxonomy" id="3830"/>
    <lineage>
        <taxon>Eukaryota</taxon>
        <taxon>Viridiplantae</taxon>
        <taxon>Streptophyta</taxon>
        <taxon>Embryophyta</taxon>
        <taxon>Tracheophyta</taxon>
        <taxon>Spermatophyta</taxon>
        <taxon>Magnoliopsida</taxon>
        <taxon>eudicotyledons</taxon>
        <taxon>Gunneridae</taxon>
        <taxon>Pentapetalae</taxon>
        <taxon>rosids</taxon>
        <taxon>fabids</taxon>
        <taxon>Fabales</taxon>
        <taxon>Fabaceae</taxon>
        <taxon>Papilionoideae</taxon>
        <taxon>50 kb inversion clade</taxon>
        <taxon>genistoids sensu lato</taxon>
        <taxon>core genistoids</taxon>
        <taxon>Crotalarieae</taxon>
        <taxon>Crotalaria</taxon>
    </lineage>
</organism>
<sequence>MKNAKTSICIFSMSITSFHSPKDNIFGHNIIKKVLASRMQWFTSANLRASADKCFSSNYLPVIKCPLHHHFSSHKNKNKNKNKNNKFSYSLSLSLSFNSSPNP</sequence>
<gene>
    <name evidence="1" type="ORF">RIF29_28835</name>
</gene>